<dbReference type="GO" id="GO:0008236">
    <property type="term" value="F:serine-type peptidase activity"/>
    <property type="evidence" value="ECO:0007669"/>
    <property type="project" value="InterPro"/>
</dbReference>
<dbReference type="AlphaFoldDB" id="A0A2K0UF12"/>
<name>A0A2K0UF12_TRIHA</name>
<feature type="domain" description="Tail specific protease" evidence="2">
    <location>
        <begin position="387"/>
        <end position="581"/>
    </location>
</feature>
<dbReference type="InterPro" id="IPR005151">
    <property type="entry name" value="Tail-specific_protease"/>
</dbReference>
<evidence type="ECO:0000256" key="1">
    <source>
        <dbReference type="SAM" id="MobiDB-lite"/>
    </source>
</evidence>
<accession>A0A2K0UF12</accession>
<dbReference type="Proteomes" id="UP000236290">
    <property type="component" value="Unassembled WGS sequence"/>
</dbReference>
<evidence type="ECO:0000313" key="4">
    <source>
        <dbReference type="EMBL" id="PNP56365.1"/>
    </source>
</evidence>
<reference evidence="4 5" key="1">
    <citation type="submission" date="2017-02" db="EMBL/GenBank/DDBJ databases">
        <title>Genomes of Trichoderma spp. with biocontrol activity.</title>
        <authorList>
            <person name="Gardiner D."/>
            <person name="Kazan K."/>
            <person name="Vos C."/>
            <person name="Harvey P."/>
        </authorList>
    </citation>
    <scope>NUCLEOTIDE SEQUENCE [LARGE SCALE GENOMIC DNA]</scope>
    <source>
        <strain evidence="4 5">Tr1</strain>
    </source>
</reference>
<organism evidence="4 5">
    <name type="scientific">Trichoderma harzianum</name>
    <name type="common">Hypocrea lixii</name>
    <dbReference type="NCBI Taxonomy" id="5544"/>
    <lineage>
        <taxon>Eukaryota</taxon>
        <taxon>Fungi</taxon>
        <taxon>Dikarya</taxon>
        <taxon>Ascomycota</taxon>
        <taxon>Pezizomycotina</taxon>
        <taxon>Sordariomycetes</taxon>
        <taxon>Hypocreomycetidae</taxon>
        <taxon>Hypocreales</taxon>
        <taxon>Hypocreaceae</taxon>
        <taxon>Trichoderma</taxon>
    </lineage>
</organism>
<sequence>MALMESTYPSFIQSSTPQTAKSRESQDVFVFVPFVFIEVMAWLSRLSAVAALATAALAAEASTSSAKTPAAEPCAQIVDLIKKKVTIFSSELGLACLQSMPFKSDLAVSFVDDYTKYLHWHSTIEILRNPPKGSVSSTIDLLGGMANIRERASANLYKSQYDFDLDLTHLIGFANDGHLALGACSLSAIVWGSRFSLASLSTDGVSIPRLYTPGDGRLLAAGNTEVSPVVLINGVGAEVYIEELAENIGLQDADARYNNMLANVPIGRDGRLLDGGLANFGSFPGVHEFNVTHANGTQATYPLLTIVSPSFGDFTYQTGEALWDAICDSASAKPSKKRSVKDMVMNIKRSEVKAQEKPAPSTYPKPVVKDPFNLLIGYFPDEPELKDVAVLTVPTFSTAGGGLPDGQLKNFALEAQDFVKRALAAGKSRIIIDVTNNPGGNVVSGFGLVSVFFPNMTIYSATRFRSVPATQFLVETISRIKNPSDESLLAGYGFYVPDLIQPDQNTTYKTTADFLGPFETFGIPSTAQVAFADFDELDPDSTPINIFGLGGGLNETEPPFKPENIVILTDGRCSSTCTTFVNHMVPYGVRVFAAGGRPQNGPMQGIGGVKGSQVLELEDISQLYDEANELVQNATKAKKPLFTEKEYSVYSAAIPPPLEKLPFRVTGGSVNFRNAFAPFNDQIPTHFIYQPANCRLFYTAGMLDKPELLWVNAAKAAWHNGPCASFITPHKPIKSIDDATPPSGSAKSDPTSTAAPQPTSTQSSGGAHAASGDTSVSKKKTLSPAHKALGLLLAMAEGLRPQ</sequence>
<dbReference type="PANTHER" id="PTHR37049">
    <property type="entry name" value="PEPTIDASE S41 FAMILY PROTEIN"/>
    <property type="match status" value="1"/>
</dbReference>
<dbReference type="SUPFAM" id="SSF52096">
    <property type="entry name" value="ClpP/crotonase"/>
    <property type="match status" value="1"/>
</dbReference>
<dbReference type="GO" id="GO:0006508">
    <property type="term" value="P:proteolysis"/>
    <property type="evidence" value="ECO:0007669"/>
    <property type="project" value="InterPro"/>
</dbReference>
<evidence type="ECO:0000259" key="2">
    <source>
        <dbReference type="Pfam" id="PF03572"/>
    </source>
</evidence>
<protein>
    <submittedName>
        <fullName evidence="4">Uncharacterized protein</fullName>
    </submittedName>
</protein>
<feature type="compositionally biased region" description="Low complexity" evidence="1">
    <location>
        <begin position="750"/>
        <end position="764"/>
    </location>
</feature>
<dbReference type="PANTHER" id="PTHR37049:SF4">
    <property type="entry name" value="RHODANESE DOMAIN-CONTAINING PROTEIN"/>
    <property type="match status" value="1"/>
</dbReference>
<dbReference type="Pfam" id="PF03572">
    <property type="entry name" value="Peptidase_S41"/>
    <property type="match status" value="1"/>
</dbReference>
<comment type="caution">
    <text evidence="4">The sequence shown here is derived from an EMBL/GenBank/DDBJ whole genome shotgun (WGS) entry which is preliminary data.</text>
</comment>
<proteinExistence type="predicted"/>
<dbReference type="InterPro" id="IPR056186">
    <property type="entry name" value="PDZ_CPAF-rel"/>
</dbReference>
<feature type="region of interest" description="Disordered" evidence="1">
    <location>
        <begin position="734"/>
        <end position="781"/>
    </location>
</feature>
<evidence type="ECO:0000259" key="3">
    <source>
        <dbReference type="Pfam" id="PF23658"/>
    </source>
</evidence>
<dbReference type="OrthoDB" id="27214at2759"/>
<evidence type="ECO:0000313" key="5">
    <source>
        <dbReference type="Proteomes" id="UP000236290"/>
    </source>
</evidence>
<dbReference type="Gene3D" id="3.90.226.10">
    <property type="entry name" value="2-enoyl-CoA Hydratase, Chain A, domain 1"/>
    <property type="match status" value="1"/>
</dbReference>
<dbReference type="EMBL" id="MTYI01000046">
    <property type="protein sequence ID" value="PNP56365.1"/>
    <property type="molecule type" value="Genomic_DNA"/>
</dbReference>
<feature type="domain" description="CPAF-like PDZ" evidence="3">
    <location>
        <begin position="191"/>
        <end position="311"/>
    </location>
</feature>
<dbReference type="InterPro" id="IPR052766">
    <property type="entry name" value="S41A_metabolite_peptidase"/>
</dbReference>
<dbReference type="Pfam" id="PF23658">
    <property type="entry name" value="PDZ_CPAF_rel"/>
    <property type="match status" value="1"/>
</dbReference>
<gene>
    <name evidence="4" type="ORF">THARTR1_03521</name>
</gene>
<dbReference type="InterPro" id="IPR029045">
    <property type="entry name" value="ClpP/crotonase-like_dom_sf"/>
</dbReference>